<name>A0A150H372_GONPE</name>
<dbReference type="OrthoDB" id="535021at2759"/>
<evidence type="ECO:0000256" key="1">
    <source>
        <dbReference type="SAM" id="MobiDB-lite"/>
    </source>
</evidence>
<dbReference type="EMBL" id="LSYV01000003">
    <property type="protein sequence ID" value="KXZ56020.1"/>
    <property type="molecule type" value="Genomic_DNA"/>
</dbReference>
<dbReference type="STRING" id="33097.A0A150H372"/>
<comment type="caution">
    <text evidence="2">The sequence shown here is derived from an EMBL/GenBank/DDBJ whole genome shotgun (WGS) entry which is preliminary data.</text>
</comment>
<dbReference type="AlphaFoldDB" id="A0A150H372"/>
<protein>
    <recommendedName>
        <fullName evidence="4">Tim44-like domain-containing protein</fullName>
    </recommendedName>
</protein>
<gene>
    <name evidence="2" type="ORF">GPECTOR_2g1572</name>
</gene>
<evidence type="ECO:0008006" key="4">
    <source>
        <dbReference type="Google" id="ProtNLM"/>
    </source>
</evidence>
<feature type="region of interest" description="Disordered" evidence="1">
    <location>
        <begin position="1"/>
        <end position="102"/>
    </location>
</feature>
<organism evidence="2 3">
    <name type="scientific">Gonium pectorale</name>
    <name type="common">Green alga</name>
    <dbReference type="NCBI Taxonomy" id="33097"/>
    <lineage>
        <taxon>Eukaryota</taxon>
        <taxon>Viridiplantae</taxon>
        <taxon>Chlorophyta</taxon>
        <taxon>core chlorophytes</taxon>
        <taxon>Chlorophyceae</taxon>
        <taxon>CS clade</taxon>
        <taxon>Chlamydomonadales</taxon>
        <taxon>Volvocaceae</taxon>
        <taxon>Gonium</taxon>
    </lineage>
</organism>
<feature type="compositionally biased region" description="Low complexity" evidence="1">
    <location>
        <begin position="27"/>
        <end position="71"/>
    </location>
</feature>
<accession>A0A150H372</accession>
<keyword evidence="3" id="KW-1185">Reference proteome</keyword>
<dbReference type="Proteomes" id="UP000075714">
    <property type="component" value="Unassembled WGS sequence"/>
</dbReference>
<feature type="compositionally biased region" description="Pro residues" evidence="1">
    <location>
        <begin position="1"/>
        <end position="26"/>
    </location>
</feature>
<reference evidence="3" key="1">
    <citation type="journal article" date="2016" name="Nat. Commun.">
        <title>The Gonium pectorale genome demonstrates co-option of cell cycle regulation during the evolution of multicellularity.</title>
        <authorList>
            <person name="Hanschen E.R."/>
            <person name="Marriage T.N."/>
            <person name="Ferris P.J."/>
            <person name="Hamaji T."/>
            <person name="Toyoda A."/>
            <person name="Fujiyama A."/>
            <person name="Neme R."/>
            <person name="Noguchi H."/>
            <person name="Minakuchi Y."/>
            <person name="Suzuki M."/>
            <person name="Kawai-Toyooka H."/>
            <person name="Smith D.R."/>
            <person name="Sparks H."/>
            <person name="Anderson J."/>
            <person name="Bakaric R."/>
            <person name="Luria V."/>
            <person name="Karger A."/>
            <person name="Kirschner M.W."/>
            <person name="Durand P.M."/>
            <person name="Michod R.E."/>
            <person name="Nozaki H."/>
            <person name="Olson B.J."/>
        </authorList>
    </citation>
    <scope>NUCLEOTIDE SEQUENCE [LARGE SCALE GENOMIC DNA]</scope>
    <source>
        <strain evidence="3">NIES-2863</strain>
    </source>
</reference>
<sequence length="351" mass="37053">MPPKPSNAAPPPPSSAPPRPSPPPPAVSNSSAASTGQSSSSKGGSTGGATSTGSSSSGSDASTSNGDGAAAEPKAASSSQTGNAVPAGGDPGEPPYVHSHFTGHPELQERQPLREAEWLQRSLGGVGGGGTRWSFLLDGVAAWAWDALRRPLERGLRKTLLSGAAADAHDKTERMVRDCVERHFDGQEFLEGVREAVAVFYEAVGKGDEEALRAMATTKVVEAVKRDRQLLLDEKRLGLSSATVTVQDALLGHANLWGAESVAAFDQEWAASVGPQTTKSWLVLAVYLDVKLSCTYDMPTIPKIKTDEGQTLVPEAFATLHRRGAWLFARGPLPRGVTGTLDSRWKLLAWW</sequence>
<proteinExistence type="predicted"/>
<evidence type="ECO:0000313" key="2">
    <source>
        <dbReference type="EMBL" id="KXZ56020.1"/>
    </source>
</evidence>
<evidence type="ECO:0000313" key="3">
    <source>
        <dbReference type="Proteomes" id="UP000075714"/>
    </source>
</evidence>